<dbReference type="OrthoDB" id="548838at2759"/>
<feature type="region of interest" description="Disordered" evidence="1">
    <location>
        <begin position="125"/>
        <end position="157"/>
    </location>
</feature>
<name>A0A835Y5X4_9CHLO</name>
<feature type="region of interest" description="Disordered" evidence="1">
    <location>
        <begin position="190"/>
        <end position="242"/>
    </location>
</feature>
<proteinExistence type="predicted"/>
<evidence type="ECO:0000256" key="2">
    <source>
        <dbReference type="SAM" id="Phobius"/>
    </source>
</evidence>
<feature type="region of interest" description="Disordered" evidence="1">
    <location>
        <begin position="1360"/>
        <end position="1383"/>
    </location>
</feature>
<evidence type="ECO:0000313" key="4">
    <source>
        <dbReference type="Proteomes" id="UP000612055"/>
    </source>
</evidence>
<feature type="region of interest" description="Disordered" evidence="1">
    <location>
        <begin position="418"/>
        <end position="509"/>
    </location>
</feature>
<comment type="caution">
    <text evidence="3">The sequence shown here is derived from an EMBL/GenBank/DDBJ whole genome shotgun (WGS) entry which is preliminary data.</text>
</comment>
<feature type="region of interest" description="Disordered" evidence="1">
    <location>
        <begin position="329"/>
        <end position="349"/>
    </location>
</feature>
<accession>A0A835Y5X4</accession>
<evidence type="ECO:0000256" key="1">
    <source>
        <dbReference type="SAM" id="MobiDB-lite"/>
    </source>
</evidence>
<reference evidence="3" key="1">
    <citation type="journal article" date="2020" name="bioRxiv">
        <title>Comparative genomics of Chlamydomonas.</title>
        <authorList>
            <person name="Craig R.J."/>
            <person name="Hasan A.R."/>
            <person name="Ness R.W."/>
            <person name="Keightley P.D."/>
        </authorList>
    </citation>
    <scope>NUCLEOTIDE SEQUENCE</scope>
    <source>
        <strain evidence="3">CCAP 11/70</strain>
    </source>
</reference>
<feature type="region of interest" description="Disordered" evidence="1">
    <location>
        <begin position="756"/>
        <end position="790"/>
    </location>
</feature>
<feature type="region of interest" description="Disordered" evidence="1">
    <location>
        <begin position="284"/>
        <end position="316"/>
    </location>
</feature>
<feature type="compositionally biased region" description="Low complexity" evidence="1">
    <location>
        <begin position="856"/>
        <end position="869"/>
    </location>
</feature>
<feature type="compositionally biased region" description="Pro residues" evidence="1">
    <location>
        <begin position="705"/>
        <end position="720"/>
    </location>
</feature>
<feature type="compositionally biased region" description="Low complexity" evidence="1">
    <location>
        <begin position="206"/>
        <end position="233"/>
    </location>
</feature>
<feature type="compositionally biased region" description="Pro residues" evidence="1">
    <location>
        <begin position="1134"/>
        <end position="1151"/>
    </location>
</feature>
<feature type="transmembrane region" description="Helical" evidence="2">
    <location>
        <begin position="71"/>
        <end position="90"/>
    </location>
</feature>
<gene>
    <name evidence="3" type="ORF">HYH03_004943</name>
</gene>
<keyword evidence="4" id="KW-1185">Reference proteome</keyword>
<feature type="transmembrane region" description="Helical" evidence="2">
    <location>
        <begin position="1335"/>
        <end position="1354"/>
    </location>
</feature>
<feature type="region of interest" description="Disordered" evidence="1">
    <location>
        <begin position="1121"/>
        <end position="1180"/>
    </location>
</feature>
<feature type="compositionally biased region" description="Pro residues" evidence="1">
    <location>
        <begin position="758"/>
        <end position="769"/>
    </location>
</feature>
<feature type="region of interest" description="Disordered" evidence="1">
    <location>
        <begin position="673"/>
        <end position="722"/>
    </location>
</feature>
<dbReference type="EMBL" id="JAEHOE010000016">
    <property type="protein sequence ID" value="KAG2496937.1"/>
    <property type="molecule type" value="Genomic_DNA"/>
</dbReference>
<feature type="transmembrane region" description="Helical" evidence="2">
    <location>
        <begin position="1308"/>
        <end position="1326"/>
    </location>
</feature>
<feature type="compositionally biased region" description="Low complexity" evidence="1">
    <location>
        <begin position="329"/>
        <end position="338"/>
    </location>
</feature>
<dbReference type="Proteomes" id="UP000612055">
    <property type="component" value="Unassembled WGS sequence"/>
</dbReference>
<feature type="transmembrane region" description="Helical" evidence="2">
    <location>
        <begin position="43"/>
        <end position="59"/>
    </location>
</feature>
<sequence length="1383" mass="134617">MLLFLAATPDQEPTVLTLWFSRSWPVLDCAYVMLFPTSAAWELLYGAVSLATSIALAVYMRTAHPHLPYGWIAQLATCVVCAAFSTLLQLSNDRSHVARARARAAGAMSTTETAAAAGLAGGSGAAEATLGPPKGTHDGARGHVAMPMGSSASKCGPAVEASGSTPACVADVSGAGPATLAARGAPILPAPAGSGAGAPPQPSPAPTSSQAAAAEPTSAQAPAVSPAVASSGAHRSGQAAQLAGPGARLLPGAVVFPPSAMDPASRAWVEALHHELASALSADARVKSHAGKPPGTAPKLGAPAGADSGHGSGSGSGFVASAGSGFASGSSASAAPAAQPDPGVPRPYKPRVRLWRTHIKINGVEPEDVTPGYKDRIAGVLASAGMQLEGVSMRRGCIELVIDARIMDWEEAENEAVGEAEAGAGAPQDAHWGDGSGPLEAAGPDTVSLGTGYWVEAGTEDEGSEAHGSQGSAPSSGPLALHLRSPGPTRFGRGGVEPSASLATGTSTGVLAGPSPSRVVVLDVWEAAAAAAAANARAANSGSLFGTISVASASNASQSGAHGGCGGGGACFLSSSSLAAAAAGTAAVAVAPAAVDDGADVMSAASGVMSSYMDDLDIGALILALQLPDPDGDGSNTSLCSVRPRSATAAAAASAAAAAPPELQAEAEDLGAAQLGSGPQGSSVGAMGGSLRSSMERSVGSGSAPAPPSMPTAPPAPAPAAAPVAAPAATPAAAPVQTVAPQPRLVGVYPRLIAQTPLPQPRPAPPQPAAAPEDDVSDAPRRRDSTAAATGAATAAAAAAAAAPAVARGPFRLQVVVWWPDEVPNAPEPAGALPNSAAGAGGSSSALPPAPPPAPDGAATPAAAATAAAAASSRPSDHLELLLRCRGVLLPAQVVAVAPLQVAKLPQAPSSTHPRPSAAATSAAGPAAAAGSSSGAGSGSLPGAGAVGAGPSGAAPGAVTTVPAAAPAAAIRGDSVNGGSALCYTIQVPYLPAEPGLLLLEVAGLELLPLALMGSHTDAAEELQDAADCWYGSREELNGLLTDVATFVEELETSLEAGQPLSFSTRSLGTHLLGFAQAQGWEALCELLEGALHGFPSALPHGPRFGVGAAPPVFSNPVITGPGLPILEPRSLPAAPPPSQPPAPQPQPQPPAQVRDPTPARGTYGASAATGSGGGSGTVGSAVTAATAELERQLGHVRSRIFGQGPADVPRSTSLGFASLQSQPGLVAAANIVDATRLASAAGPSTSAEVRAAGQGGVPLPPAAAPAEAALGGGLWGPELAGWGAAGLAAGVGARGAPDEEAWRTLQAWLKLTVLLAAMVAAAVLWGDASCPSRVAAALALVTAVLAAPVMQWVTGTWRAPGSQPRAPEMAQAAPGGDHDKVA</sequence>
<feature type="region of interest" description="Disordered" evidence="1">
    <location>
        <begin position="827"/>
        <end position="869"/>
    </location>
</feature>
<keyword evidence="2" id="KW-0812">Transmembrane</keyword>
<keyword evidence="2" id="KW-0472">Membrane</keyword>
<feature type="compositionally biased region" description="Low complexity" evidence="1">
    <location>
        <begin position="907"/>
        <end position="933"/>
    </location>
</feature>
<feature type="region of interest" description="Disordered" evidence="1">
    <location>
        <begin position="907"/>
        <end position="941"/>
    </location>
</feature>
<organism evidence="3 4">
    <name type="scientific">Edaphochlamys debaryana</name>
    <dbReference type="NCBI Taxonomy" id="47281"/>
    <lineage>
        <taxon>Eukaryota</taxon>
        <taxon>Viridiplantae</taxon>
        <taxon>Chlorophyta</taxon>
        <taxon>core chlorophytes</taxon>
        <taxon>Chlorophyceae</taxon>
        <taxon>CS clade</taxon>
        <taxon>Chlamydomonadales</taxon>
        <taxon>Chlamydomonadales incertae sedis</taxon>
        <taxon>Edaphochlamys</taxon>
    </lineage>
</organism>
<keyword evidence="2" id="KW-1133">Transmembrane helix</keyword>
<evidence type="ECO:0000313" key="3">
    <source>
        <dbReference type="EMBL" id="KAG2496937.1"/>
    </source>
</evidence>
<feature type="compositionally biased region" description="Low complexity" evidence="1">
    <location>
        <begin position="829"/>
        <end position="847"/>
    </location>
</feature>
<protein>
    <submittedName>
        <fullName evidence="3">Uncharacterized protein</fullName>
    </submittedName>
</protein>